<evidence type="ECO:0000256" key="1">
    <source>
        <dbReference type="SAM" id="Phobius"/>
    </source>
</evidence>
<dbReference type="GO" id="GO:0016020">
    <property type="term" value="C:membrane"/>
    <property type="evidence" value="ECO:0007669"/>
    <property type="project" value="InterPro"/>
</dbReference>
<feature type="transmembrane region" description="Helical" evidence="1">
    <location>
        <begin position="122"/>
        <end position="142"/>
    </location>
</feature>
<dbReference type="AlphaFoldDB" id="A0A2X0SK84"/>
<feature type="transmembrane region" description="Helical" evidence="1">
    <location>
        <begin position="56"/>
        <end position="75"/>
    </location>
</feature>
<reference evidence="2" key="1">
    <citation type="submission" date="2018-05" db="EMBL/GenBank/DDBJ databases">
        <authorList>
            <person name="Lanie J.A."/>
            <person name="Ng W.-L."/>
            <person name="Kazmierczak K.M."/>
            <person name="Andrzejewski T.M."/>
            <person name="Davidsen T.M."/>
            <person name="Wayne K.J."/>
            <person name="Tettelin H."/>
            <person name="Glass J.I."/>
            <person name="Rusch D."/>
            <person name="Podicherti R."/>
            <person name="Tsui H.-C.T."/>
            <person name="Winkler M.E."/>
        </authorList>
    </citation>
    <scope>NUCLEOTIDE SEQUENCE</scope>
    <source>
        <strain evidence="2">KNB</strain>
    </source>
</reference>
<evidence type="ECO:0000313" key="2">
    <source>
        <dbReference type="EMBL" id="SPS06266.1"/>
    </source>
</evidence>
<gene>
    <name evidence="2" type="ORF">NITFAB_1856</name>
</gene>
<dbReference type="InterPro" id="IPR006008">
    <property type="entry name" value="YciB"/>
</dbReference>
<dbReference type="EMBL" id="LS423452">
    <property type="protein sequence ID" value="SPS06266.1"/>
    <property type="molecule type" value="Genomic_DNA"/>
</dbReference>
<feature type="transmembrane region" description="Helical" evidence="1">
    <location>
        <begin position="96"/>
        <end position="116"/>
    </location>
</feature>
<organism evidence="2">
    <name type="scientific">Candidatus Nitrotoga fabula</name>
    <dbReference type="NCBI Taxonomy" id="2182327"/>
    <lineage>
        <taxon>Bacteria</taxon>
        <taxon>Pseudomonadati</taxon>
        <taxon>Pseudomonadota</taxon>
        <taxon>Betaproteobacteria</taxon>
        <taxon>Nitrosomonadales</taxon>
        <taxon>Gallionellaceae</taxon>
        <taxon>Candidatus Nitrotoga</taxon>
    </lineage>
</organism>
<keyword evidence="1" id="KW-1133">Transmembrane helix</keyword>
<keyword evidence="1" id="KW-0812">Transmembrane</keyword>
<feature type="transmembrane region" description="Helical" evidence="1">
    <location>
        <begin position="12"/>
        <end position="36"/>
    </location>
</feature>
<accession>A0A2X0SK84</accession>
<protein>
    <submittedName>
        <fullName evidence="2">Uncharacterized protein</fullName>
    </submittedName>
</protein>
<feature type="transmembrane region" description="Helical" evidence="1">
    <location>
        <begin position="393"/>
        <end position="413"/>
    </location>
</feature>
<name>A0A2X0SK84_9PROT</name>
<keyword evidence="1" id="KW-0472">Membrane</keyword>
<sequence length="440" mass="49116">MKENTLFIPLLWRTLVTLIFLKIIILVLNDGLHLLGLNLVSRDIVNTATFIKLKPTFFYLTYAIAILSMKLGIDFNIISTIYGKKLNIPSSVWYKYLLKLSDLCITLAGLNALIALTVSVDIWINFTYFFALPLLFIGIYIATKRISKLIIFNHKLNDHSNRTSSNSYDVTSGKWMVGIGLGIGLLVIVQVNSTKSKSHIPVAAPIWQSPTTIVSPLLAAAPSLTQEKPGHAIFDPRAAATESVYVLGQQVMFSNPNGYCTPGTSERELKLMELARRSLGKGSRLVHTAVRCSELEEYRKGQRELLDHWLQIQLIGPKGDFRRIEMQRELFLSGLSNSSPRVNPEEINQRLRASLDNRDVTLSQMQFESIGRDGNAVYYSMRMNMSAAGSSRLITGIGAITLLNTLPLLVNVYEGTGLLTSRNQLQSVQQELLNSLLIEN</sequence>
<dbReference type="Pfam" id="PF04279">
    <property type="entry name" value="IspA"/>
    <property type="match status" value="1"/>
</dbReference>
<proteinExistence type="predicted"/>